<feature type="domain" description="Conserved oligomeric complex COG6 N-terminal" evidence="11">
    <location>
        <begin position="42"/>
        <end position="154"/>
    </location>
</feature>
<comment type="function">
    <text evidence="9">Required for normal Golgi function.</text>
</comment>
<feature type="region of interest" description="Disordered" evidence="10">
    <location>
        <begin position="435"/>
        <end position="455"/>
    </location>
</feature>
<dbReference type="EMBL" id="BMAR01000069">
    <property type="protein sequence ID" value="GFR52692.1"/>
    <property type="molecule type" value="Genomic_DNA"/>
</dbReference>
<feature type="compositionally biased region" description="Low complexity" evidence="10">
    <location>
        <begin position="488"/>
        <end position="502"/>
    </location>
</feature>
<evidence type="ECO:0000256" key="8">
    <source>
        <dbReference type="ARBA" id="ARBA00031348"/>
    </source>
</evidence>
<dbReference type="InterPro" id="IPR010490">
    <property type="entry name" value="COG6"/>
</dbReference>
<dbReference type="InterPro" id="IPR048368">
    <property type="entry name" value="COG6_N"/>
</dbReference>
<evidence type="ECO:0000259" key="12">
    <source>
        <dbReference type="Pfam" id="PF20653"/>
    </source>
</evidence>
<evidence type="ECO:0000256" key="3">
    <source>
        <dbReference type="ARBA" id="ARBA00020973"/>
    </source>
</evidence>
<dbReference type="GO" id="GO:0015031">
    <property type="term" value="P:protein transport"/>
    <property type="evidence" value="ECO:0007669"/>
    <property type="project" value="UniProtKB-KW"/>
</dbReference>
<sequence length="727" mass="78215">MASNPPAGLPAASLAPGLARKVKKVLDIKTEAPELLGSLQTLSTFYNDNTPAARRGLRTTIEKRGLAINDRFIGAAESVIKALDDVQRSLDRLSCSCSAISSVVSATKSSSACLLADTERLSRELEGVERKQGLVAQFLDTYQLTPEEVAALQGEEVSPAFFAALSRVRTIHDNCRQLLRTHHQRAGLELMDLMAAHQESAYERLCRWVQVQCRSIGEYDAPEVEPALQAAVAALRQRPVLFKYCAEEVATARHNSLFQRFITALTRGGPGGVPRPIEIHAHDPQRYVNDMLAWVHQALASEREFVVALFGEEDPDSAASSPPTHHHHHHHHDSSSSEAGGGGSAAHPSHPPDSLHTAALLDRIFDSICRPLRLRVEQVLMTSPHTLLAFSLGQLLGFYQRLAARILGPMGQLSATLASCRDMANRVFFEQLRARGDKLRRNPPPPPKDLSPPPQVSEVVQHLLEILTAYDSAMESRPAPSPPPPPSTSSSSAPTAPTSAPSEDLGPVLTAVLDPLTEACERSAEALTPDAPSRVDEVTRLDPAAHRVYLINCMAAVWGALQSRAAGNARARQVLDSIEAHTAALVGGEVGRLLARCGLAEVVERLRLYQQAEGEVEGAAGRPEAGGVTAGGGVPANDPALSLPRLAEALRAFFVLVSSPDALPEFHAIQVPRLRADAVSRVCRSLLESYELVYGTIEDPRSGYLEQGGAAAVKHTPAQVRTILGVI</sequence>
<keyword evidence="6 9" id="KW-0333">Golgi apparatus</keyword>
<proteinExistence type="inferred from homology"/>
<evidence type="ECO:0000256" key="7">
    <source>
        <dbReference type="ARBA" id="ARBA00023136"/>
    </source>
</evidence>
<keyword evidence="5 9" id="KW-0653">Protein transport</keyword>
<protein>
    <recommendedName>
        <fullName evidence="3 9">Conserved oligomeric Golgi complex subunit 6</fullName>
        <shortName evidence="9">COG complex subunit 6</shortName>
    </recommendedName>
    <alternativeName>
        <fullName evidence="8 9">Component of oligomeric Golgi complex 6</fullName>
    </alternativeName>
</protein>
<comment type="subunit">
    <text evidence="9">Component of the conserved oligomeric Golgi complex.</text>
</comment>
<gene>
    <name evidence="13" type="ORF">Agub_g15319</name>
</gene>
<dbReference type="Pfam" id="PF20653">
    <property type="entry name" value="COG6_C"/>
    <property type="match status" value="1"/>
</dbReference>
<evidence type="ECO:0000256" key="10">
    <source>
        <dbReference type="SAM" id="MobiDB-lite"/>
    </source>
</evidence>
<organism evidence="13 14">
    <name type="scientific">Astrephomene gubernaculifera</name>
    <dbReference type="NCBI Taxonomy" id="47775"/>
    <lineage>
        <taxon>Eukaryota</taxon>
        <taxon>Viridiplantae</taxon>
        <taxon>Chlorophyta</taxon>
        <taxon>core chlorophytes</taxon>
        <taxon>Chlorophyceae</taxon>
        <taxon>CS clade</taxon>
        <taxon>Chlamydomonadales</taxon>
        <taxon>Astrephomenaceae</taxon>
        <taxon>Astrephomene</taxon>
    </lineage>
</organism>
<name>A0AAD3E4U8_9CHLO</name>
<evidence type="ECO:0000256" key="5">
    <source>
        <dbReference type="ARBA" id="ARBA00022927"/>
    </source>
</evidence>
<dbReference type="PANTHER" id="PTHR21506:SF0">
    <property type="entry name" value="CONSERVED OLIGOMERIC GOLGI COMPLEX SUBUNIT 6"/>
    <property type="match status" value="1"/>
</dbReference>
<feature type="region of interest" description="Disordered" evidence="10">
    <location>
        <begin position="314"/>
        <end position="353"/>
    </location>
</feature>
<evidence type="ECO:0000256" key="4">
    <source>
        <dbReference type="ARBA" id="ARBA00022448"/>
    </source>
</evidence>
<feature type="region of interest" description="Disordered" evidence="10">
    <location>
        <begin position="473"/>
        <end position="506"/>
    </location>
</feature>
<evidence type="ECO:0000313" key="13">
    <source>
        <dbReference type="EMBL" id="GFR52692.1"/>
    </source>
</evidence>
<dbReference type="GO" id="GO:0017119">
    <property type="term" value="C:Golgi transport complex"/>
    <property type="evidence" value="ECO:0007669"/>
    <property type="project" value="UniProtKB-UniRule"/>
</dbReference>
<dbReference type="AlphaFoldDB" id="A0AAD3E4U8"/>
<accession>A0AAD3E4U8</accession>
<feature type="domain" description="Conserved Oligomeric Golgi complex subunit 6 C-terminal" evidence="12">
    <location>
        <begin position="184"/>
        <end position="724"/>
    </location>
</feature>
<comment type="similarity">
    <text evidence="2 9">Belongs to the COG6 family.</text>
</comment>
<dbReference type="SMART" id="SM01087">
    <property type="entry name" value="COG6"/>
    <property type="match status" value="1"/>
</dbReference>
<keyword evidence="7 9" id="KW-0472">Membrane</keyword>
<dbReference type="Proteomes" id="UP001054857">
    <property type="component" value="Unassembled WGS sequence"/>
</dbReference>
<comment type="subcellular location">
    <subcellularLocation>
        <location evidence="1 9">Golgi apparatus membrane</location>
        <topology evidence="1 9">Peripheral membrane protein</topology>
    </subcellularLocation>
</comment>
<reference evidence="13 14" key="1">
    <citation type="journal article" date="2021" name="Sci. Rep.">
        <title>Genome sequencing of the multicellular alga Astrephomene provides insights into convergent evolution of germ-soma differentiation.</title>
        <authorList>
            <person name="Yamashita S."/>
            <person name="Yamamoto K."/>
            <person name="Matsuzaki R."/>
            <person name="Suzuki S."/>
            <person name="Yamaguchi H."/>
            <person name="Hirooka S."/>
            <person name="Minakuchi Y."/>
            <person name="Miyagishima S."/>
            <person name="Kawachi M."/>
            <person name="Toyoda A."/>
            <person name="Nozaki H."/>
        </authorList>
    </citation>
    <scope>NUCLEOTIDE SEQUENCE [LARGE SCALE GENOMIC DNA]</scope>
    <source>
        <strain evidence="13 14">NIES-4017</strain>
    </source>
</reference>
<dbReference type="GO" id="GO:0006891">
    <property type="term" value="P:intra-Golgi vesicle-mediated transport"/>
    <property type="evidence" value="ECO:0007669"/>
    <property type="project" value="UniProtKB-UniRule"/>
</dbReference>
<evidence type="ECO:0000256" key="6">
    <source>
        <dbReference type="ARBA" id="ARBA00023034"/>
    </source>
</evidence>
<comment type="caution">
    <text evidence="13">The sequence shown here is derived from an EMBL/GenBank/DDBJ whole genome shotgun (WGS) entry which is preliminary data.</text>
</comment>
<dbReference type="InterPro" id="IPR048369">
    <property type="entry name" value="COG6_C"/>
</dbReference>
<evidence type="ECO:0000256" key="9">
    <source>
        <dbReference type="RuleBase" id="RU365075"/>
    </source>
</evidence>
<feature type="compositionally biased region" description="Pro residues" evidence="10">
    <location>
        <begin position="442"/>
        <end position="455"/>
    </location>
</feature>
<evidence type="ECO:0000256" key="2">
    <source>
        <dbReference type="ARBA" id="ARBA00011023"/>
    </source>
</evidence>
<keyword evidence="14" id="KW-1185">Reference proteome</keyword>
<dbReference type="GO" id="GO:0000139">
    <property type="term" value="C:Golgi membrane"/>
    <property type="evidence" value="ECO:0007669"/>
    <property type="project" value="UniProtKB-SubCell"/>
</dbReference>
<evidence type="ECO:0000313" key="14">
    <source>
        <dbReference type="Proteomes" id="UP001054857"/>
    </source>
</evidence>
<keyword evidence="4 9" id="KW-0813">Transport</keyword>
<dbReference type="Pfam" id="PF06419">
    <property type="entry name" value="COG6_N"/>
    <property type="match status" value="1"/>
</dbReference>
<dbReference type="PANTHER" id="PTHR21506">
    <property type="entry name" value="COMPONENT OF OLIGOMERIC GOLGI COMPLEX 6"/>
    <property type="match status" value="1"/>
</dbReference>
<evidence type="ECO:0000259" key="11">
    <source>
        <dbReference type="Pfam" id="PF06419"/>
    </source>
</evidence>
<evidence type="ECO:0000256" key="1">
    <source>
        <dbReference type="ARBA" id="ARBA00004395"/>
    </source>
</evidence>